<sequence>MLRLMHATYPCSREIAALTNAIGKVKYTINRYRLMPTTARKSRHWLQILTNWSGSKMQEVQTGIECFVASAHEK</sequence>
<evidence type="ECO:0000313" key="2">
    <source>
        <dbReference type="Proteomes" id="UP000078542"/>
    </source>
</evidence>
<name>A0A151IHK9_9HYME</name>
<keyword evidence="2" id="KW-1185">Reference proteome</keyword>
<organism evidence="1 2">
    <name type="scientific">Cyphomyrmex costatus</name>
    <dbReference type="NCBI Taxonomy" id="456900"/>
    <lineage>
        <taxon>Eukaryota</taxon>
        <taxon>Metazoa</taxon>
        <taxon>Ecdysozoa</taxon>
        <taxon>Arthropoda</taxon>
        <taxon>Hexapoda</taxon>
        <taxon>Insecta</taxon>
        <taxon>Pterygota</taxon>
        <taxon>Neoptera</taxon>
        <taxon>Endopterygota</taxon>
        <taxon>Hymenoptera</taxon>
        <taxon>Apocrita</taxon>
        <taxon>Aculeata</taxon>
        <taxon>Formicoidea</taxon>
        <taxon>Formicidae</taxon>
        <taxon>Myrmicinae</taxon>
        <taxon>Cyphomyrmex</taxon>
    </lineage>
</organism>
<gene>
    <name evidence="1" type="ORF">ALC62_07515</name>
</gene>
<reference evidence="1 2" key="1">
    <citation type="submission" date="2016-03" db="EMBL/GenBank/DDBJ databases">
        <title>Cyphomyrmex costatus WGS genome.</title>
        <authorList>
            <person name="Nygaard S."/>
            <person name="Hu H."/>
            <person name="Boomsma J."/>
            <person name="Zhang G."/>
        </authorList>
    </citation>
    <scope>NUCLEOTIDE SEQUENCE [LARGE SCALE GENOMIC DNA]</scope>
    <source>
        <strain evidence="1">MS0001</strain>
        <tissue evidence="1">Whole body</tissue>
    </source>
</reference>
<proteinExistence type="predicted"/>
<accession>A0A151IHK9</accession>
<dbReference type="AlphaFoldDB" id="A0A151IHK9"/>
<dbReference type="Proteomes" id="UP000078542">
    <property type="component" value="Unassembled WGS sequence"/>
</dbReference>
<evidence type="ECO:0000313" key="1">
    <source>
        <dbReference type="EMBL" id="KYN01686.1"/>
    </source>
</evidence>
<dbReference type="EMBL" id="KQ977586">
    <property type="protein sequence ID" value="KYN01686.1"/>
    <property type="molecule type" value="Genomic_DNA"/>
</dbReference>
<protein>
    <submittedName>
        <fullName evidence="1">Uncharacterized protein</fullName>
    </submittedName>
</protein>